<dbReference type="InterPro" id="IPR029068">
    <property type="entry name" value="Glyas_Bleomycin-R_OHBP_Dase"/>
</dbReference>
<evidence type="ECO:0000313" key="4">
    <source>
        <dbReference type="Proteomes" id="UP000324104"/>
    </source>
</evidence>
<keyword evidence="1" id="KW-0175">Coiled coil</keyword>
<dbReference type="EMBL" id="VTAW01000007">
    <property type="protein sequence ID" value="TYT62594.1"/>
    <property type="molecule type" value="Genomic_DNA"/>
</dbReference>
<dbReference type="AlphaFoldDB" id="A0A5D5AND0"/>
<feature type="domain" description="VOC" evidence="2">
    <location>
        <begin position="137"/>
        <end position="257"/>
    </location>
</feature>
<sequence length="296" mass="32936">MSGVKKIEHAVLEVTDLDEAVEFYTDVVGLVELERADDVVYLGCGLDENYDLGLVEGQTGVEHFALRVTAEEIEEYESRLDDAGVETERVSDEPGQTDGLRFSLPSDVEMELVTVADSSYHHPVKPEGDRNAVTPRDLDHINLMTHDADADLEFLEEHLDFAVSDKIVGESGFTIQAWLRHGRFHHDVGLSNGNDVVRTLHHLAFQMDSFDHMKKFCDRLASKGHRLELGPSRHNAGGNLFAYFWAPGGNRIELTAEMATVDPDAETGIREIDRETNTVSTWGGVVPTKEFLEEGS</sequence>
<dbReference type="Proteomes" id="UP000324104">
    <property type="component" value="Unassembled WGS sequence"/>
</dbReference>
<dbReference type="Gene3D" id="3.10.180.10">
    <property type="entry name" value="2,3-Dihydroxybiphenyl 1,2-Dioxygenase, domain 1"/>
    <property type="match status" value="2"/>
</dbReference>
<dbReference type="PANTHER" id="PTHR36113:SF1">
    <property type="entry name" value="GLYOXALASE_BLEOMYCIN RESISTANCE PROTEIN_DIOXYGENASE"/>
    <property type="match status" value="1"/>
</dbReference>
<feature type="domain" description="VOC" evidence="2">
    <location>
        <begin position="6"/>
        <end position="115"/>
    </location>
</feature>
<comment type="caution">
    <text evidence="3">The sequence shown here is derived from an EMBL/GenBank/DDBJ whole genome shotgun (WGS) entry which is preliminary data.</text>
</comment>
<organism evidence="3 4">
    <name type="scientific">Natrialba swarupiae</name>
    <dbReference type="NCBI Taxonomy" id="2448032"/>
    <lineage>
        <taxon>Archaea</taxon>
        <taxon>Methanobacteriati</taxon>
        <taxon>Methanobacteriota</taxon>
        <taxon>Stenosarchaea group</taxon>
        <taxon>Halobacteria</taxon>
        <taxon>Halobacteriales</taxon>
        <taxon>Natrialbaceae</taxon>
        <taxon>Natrialba</taxon>
    </lineage>
</organism>
<dbReference type="GO" id="GO:0051213">
    <property type="term" value="F:dioxygenase activity"/>
    <property type="evidence" value="ECO:0007669"/>
    <property type="project" value="UniProtKB-KW"/>
</dbReference>
<dbReference type="Pfam" id="PF00903">
    <property type="entry name" value="Glyoxalase"/>
    <property type="match status" value="2"/>
</dbReference>
<feature type="coiled-coil region" evidence="1">
    <location>
        <begin position="66"/>
        <end position="93"/>
    </location>
</feature>
<evidence type="ECO:0000256" key="1">
    <source>
        <dbReference type="SAM" id="Coils"/>
    </source>
</evidence>
<reference evidence="3 4" key="1">
    <citation type="submission" date="2019-08" db="EMBL/GenBank/DDBJ databases">
        <title>Archaea genome.</title>
        <authorList>
            <person name="Kajale S."/>
            <person name="Shouche Y."/>
            <person name="Deshpande N."/>
            <person name="Sharma A."/>
        </authorList>
    </citation>
    <scope>NUCLEOTIDE SEQUENCE [LARGE SCALE GENOMIC DNA]</scope>
    <source>
        <strain evidence="3 4">ESP3B_9</strain>
    </source>
</reference>
<proteinExistence type="predicted"/>
<gene>
    <name evidence="3" type="ORF">FYC77_07450</name>
</gene>
<evidence type="ECO:0000259" key="2">
    <source>
        <dbReference type="PROSITE" id="PS51819"/>
    </source>
</evidence>
<dbReference type="InterPro" id="IPR004360">
    <property type="entry name" value="Glyas_Fos-R_dOase_dom"/>
</dbReference>
<evidence type="ECO:0000313" key="3">
    <source>
        <dbReference type="EMBL" id="TYT62594.1"/>
    </source>
</evidence>
<keyword evidence="4" id="KW-1185">Reference proteome</keyword>
<dbReference type="PANTHER" id="PTHR36113">
    <property type="entry name" value="LYASE, PUTATIVE-RELATED-RELATED"/>
    <property type="match status" value="1"/>
</dbReference>
<dbReference type="InterPro" id="IPR051332">
    <property type="entry name" value="Fosfomycin_Res_Enzymes"/>
</dbReference>
<dbReference type="CDD" id="cd08343">
    <property type="entry name" value="ED_TypeI_classII_C"/>
    <property type="match status" value="1"/>
</dbReference>
<protein>
    <submittedName>
        <fullName evidence="3">Catechol 1,2-dioxygenase</fullName>
    </submittedName>
</protein>
<name>A0A5D5AND0_9EURY</name>
<keyword evidence="3" id="KW-0223">Dioxygenase</keyword>
<dbReference type="InterPro" id="IPR037523">
    <property type="entry name" value="VOC_core"/>
</dbReference>
<dbReference type="PROSITE" id="PS51819">
    <property type="entry name" value="VOC"/>
    <property type="match status" value="2"/>
</dbReference>
<dbReference type="SUPFAM" id="SSF54593">
    <property type="entry name" value="Glyoxalase/Bleomycin resistance protein/Dihydroxybiphenyl dioxygenase"/>
    <property type="match status" value="1"/>
</dbReference>
<accession>A0A5D5AND0</accession>
<keyword evidence="3" id="KW-0560">Oxidoreductase</keyword>
<dbReference type="RefSeq" id="WP_149080881.1">
    <property type="nucleotide sequence ID" value="NZ_VTAW01000007.1"/>
</dbReference>